<evidence type="ECO:0000256" key="5">
    <source>
        <dbReference type="ARBA" id="ARBA00022837"/>
    </source>
</evidence>
<dbReference type="GO" id="GO:0016477">
    <property type="term" value="P:cell migration"/>
    <property type="evidence" value="ECO:0007669"/>
    <property type="project" value="TreeGrafter"/>
</dbReference>
<feature type="region of interest" description="Disordered" evidence="8">
    <location>
        <begin position="102"/>
        <end position="135"/>
    </location>
</feature>
<dbReference type="GO" id="GO:0016339">
    <property type="term" value="P:calcium-dependent cell-cell adhesion via plasma membrane cell adhesion molecules"/>
    <property type="evidence" value="ECO:0007669"/>
    <property type="project" value="TreeGrafter"/>
</dbReference>
<dbReference type="GO" id="GO:0005509">
    <property type="term" value="F:calcium ion binding"/>
    <property type="evidence" value="ECO:0007669"/>
    <property type="project" value="InterPro"/>
</dbReference>
<keyword evidence="10" id="KW-1185">Reference proteome</keyword>
<comment type="subcellular location">
    <subcellularLocation>
        <location evidence="1">Membrane</location>
        <topology evidence="1">Single-pass membrane protein</topology>
    </subcellularLocation>
</comment>
<dbReference type="PANTHER" id="PTHR24027">
    <property type="entry name" value="CADHERIN-23"/>
    <property type="match status" value="1"/>
</dbReference>
<keyword evidence="5" id="KW-0106">Calcium</keyword>
<dbReference type="AlphaFoldDB" id="A0AAV4QBC6"/>
<dbReference type="GO" id="GO:0008013">
    <property type="term" value="F:beta-catenin binding"/>
    <property type="evidence" value="ECO:0007669"/>
    <property type="project" value="TreeGrafter"/>
</dbReference>
<evidence type="ECO:0000256" key="4">
    <source>
        <dbReference type="ARBA" id="ARBA00022737"/>
    </source>
</evidence>
<accession>A0AAV4QBC6</accession>
<dbReference type="EMBL" id="BPLR01005854">
    <property type="protein sequence ID" value="GIY05522.1"/>
    <property type="molecule type" value="Genomic_DNA"/>
</dbReference>
<feature type="compositionally biased region" description="Polar residues" evidence="8">
    <location>
        <begin position="109"/>
        <end position="120"/>
    </location>
</feature>
<dbReference type="GO" id="GO:0016342">
    <property type="term" value="C:catenin complex"/>
    <property type="evidence" value="ECO:0007669"/>
    <property type="project" value="TreeGrafter"/>
</dbReference>
<keyword evidence="7" id="KW-0472">Membrane</keyword>
<organism evidence="9 10">
    <name type="scientific">Caerostris extrusa</name>
    <name type="common">Bark spider</name>
    <name type="synonym">Caerostris bankana</name>
    <dbReference type="NCBI Taxonomy" id="172846"/>
    <lineage>
        <taxon>Eukaryota</taxon>
        <taxon>Metazoa</taxon>
        <taxon>Ecdysozoa</taxon>
        <taxon>Arthropoda</taxon>
        <taxon>Chelicerata</taxon>
        <taxon>Arachnida</taxon>
        <taxon>Araneae</taxon>
        <taxon>Araneomorphae</taxon>
        <taxon>Entelegynae</taxon>
        <taxon>Araneoidea</taxon>
        <taxon>Araneidae</taxon>
        <taxon>Caerostris</taxon>
    </lineage>
</organism>
<protein>
    <submittedName>
        <fullName evidence="9">Neural-cadherin</fullName>
    </submittedName>
</protein>
<dbReference type="GO" id="GO:0007043">
    <property type="term" value="P:cell-cell junction assembly"/>
    <property type="evidence" value="ECO:0007669"/>
    <property type="project" value="TreeGrafter"/>
</dbReference>
<keyword evidence="2" id="KW-0812">Transmembrane</keyword>
<dbReference type="GO" id="GO:0044331">
    <property type="term" value="P:cell-cell adhesion mediated by cadherin"/>
    <property type="evidence" value="ECO:0007669"/>
    <property type="project" value="TreeGrafter"/>
</dbReference>
<evidence type="ECO:0000256" key="2">
    <source>
        <dbReference type="ARBA" id="ARBA00022692"/>
    </source>
</evidence>
<name>A0AAV4QBC6_CAEEX</name>
<dbReference type="CDD" id="cd11304">
    <property type="entry name" value="Cadherin_repeat"/>
    <property type="match status" value="1"/>
</dbReference>
<reference evidence="9 10" key="1">
    <citation type="submission" date="2021-06" db="EMBL/GenBank/DDBJ databases">
        <title>Caerostris extrusa draft genome.</title>
        <authorList>
            <person name="Kono N."/>
            <person name="Arakawa K."/>
        </authorList>
    </citation>
    <scope>NUCLEOTIDE SEQUENCE [LARGE SCALE GENOMIC DNA]</scope>
</reference>
<dbReference type="PANTHER" id="PTHR24027:SF422">
    <property type="entry name" value="CADHERIN DOMAIN-CONTAINING PROTEIN"/>
    <property type="match status" value="1"/>
</dbReference>
<evidence type="ECO:0000256" key="1">
    <source>
        <dbReference type="ARBA" id="ARBA00004167"/>
    </source>
</evidence>
<dbReference type="InterPro" id="IPR015919">
    <property type="entry name" value="Cadherin-like_sf"/>
</dbReference>
<evidence type="ECO:0000256" key="6">
    <source>
        <dbReference type="ARBA" id="ARBA00022989"/>
    </source>
</evidence>
<comment type="caution">
    <text evidence="9">The sequence shown here is derived from an EMBL/GenBank/DDBJ whole genome shotgun (WGS) entry which is preliminary data.</text>
</comment>
<keyword evidence="6" id="KW-1133">Transmembrane helix</keyword>
<dbReference type="InterPro" id="IPR039808">
    <property type="entry name" value="Cadherin"/>
</dbReference>
<keyword evidence="4" id="KW-0677">Repeat</keyword>
<evidence type="ECO:0000313" key="10">
    <source>
        <dbReference type="Proteomes" id="UP001054945"/>
    </source>
</evidence>
<dbReference type="Proteomes" id="UP001054945">
    <property type="component" value="Unassembled WGS sequence"/>
</dbReference>
<dbReference type="SUPFAM" id="SSF49313">
    <property type="entry name" value="Cadherin-like"/>
    <property type="match status" value="1"/>
</dbReference>
<sequence length="204" mass="23654">MREQDVALNNGIQQLASEATVYIVLEDVNDEIPLFIEREQETVLEGMPPNTKVTQVQASDKDGTYPNNKITGLDKNALCFVKHTKEKFHNFAINENVTARSSHQKLYQKHPQSSNQTSPEEISHPNVSPLFIPSTRTSSDRHKFASFRTAPNKSWDYKFSQRVIYSMSTEYRIPSHRRKDTCLERLRVQTCRFGLIRRQMRPLN</sequence>
<dbReference type="GO" id="GO:0045296">
    <property type="term" value="F:cadherin binding"/>
    <property type="evidence" value="ECO:0007669"/>
    <property type="project" value="TreeGrafter"/>
</dbReference>
<dbReference type="GO" id="GO:0034332">
    <property type="term" value="P:adherens junction organization"/>
    <property type="evidence" value="ECO:0007669"/>
    <property type="project" value="TreeGrafter"/>
</dbReference>
<dbReference type="Gene3D" id="2.60.40.60">
    <property type="entry name" value="Cadherins"/>
    <property type="match status" value="1"/>
</dbReference>
<dbReference type="GO" id="GO:0000902">
    <property type="term" value="P:cell morphogenesis"/>
    <property type="evidence" value="ECO:0007669"/>
    <property type="project" value="TreeGrafter"/>
</dbReference>
<dbReference type="GO" id="GO:0005912">
    <property type="term" value="C:adherens junction"/>
    <property type="evidence" value="ECO:0007669"/>
    <property type="project" value="TreeGrafter"/>
</dbReference>
<gene>
    <name evidence="9" type="primary">CadN</name>
    <name evidence="9" type="ORF">CEXT_721371</name>
</gene>
<evidence type="ECO:0000256" key="3">
    <source>
        <dbReference type="ARBA" id="ARBA00022729"/>
    </source>
</evidence>
<evidence type="ECO:0000256" key="7">
    <source>
        <dbReference type="ARBA" id="ARBA00023136"/>
    </source>
</evidence>
<keyword evidence="3" id="KW-0732">Signal</keyword>
<proteinExistence type="predicted"/>
<evidence type="ECO:0000313" key="9">
    <source>
        <dbReference type="EMBL" id="GIY05522.1"/>
    </source>
</evidence>
<evidence type="ECO:0000256" key="8">
    <source>
        <dbReference type="SAM" id="MobiDB-lite"/>
    </source>
</evidence>